<name>A0ABU1IGU5_9BURK</name>
<keyword evidence="2" id="KW-1185">Reference proteome</keyword>
<dbReference type="Proteomes" id="UP001267710">
    <property type="component" value="Unassembled WGS sequence"/>
</dbReference>
<protein>
    <submittedName>
        <fullName evidence="1">Uncharacterized protein</fullName>
    </submittedName>
</protein>
<accession>A0ABU1IGU5</accession>
<organism evidence="1 2">
    <name type="scientific">Paracidovorax wautersii</name>
    <dbReference type="NCBI Taxonomy" id="1177982"/>
    <lineage>
        <taxon>Bacteria</taxon>
        <taxon>Pseudomonadati</taxon>
        <taxon>Pseudomonadota</taxon>
        <taxon>Betaproteobacteria</taxon>
        <taxon>Burkholderiales</taxon>
        <taxon>Comamonadaceae</taxon>
        <taxon>Paracidovorax</taxon>
    </lineage>
</organism>
<dbReference type="EMBL" id="JAVIZX010000001">
    <property type="protein sequence ID" value="MDR6216186.1"/>
    <property type="molecule type" value="Genomic_DNA"/>
</dbReference>
<comment type="caution">
    <text evidence="1">The sequence shown here is derived from an EMBL/GenBank/DDBJ whole genome shotgun (WGS) entry which is preliminary data.</text>
</comment>
<evidence type="ECO:0000313" key="2">
    <source>
        <dbReference type="Proteomes" id="UP001267710"/>
    </source>
</evidence>
<dbReference type="RefSeq" id="WP_309831403.1">
    <property type="nucleotide sequence ID" value="NZ_JAVIZX010000001.1"/>
</dbReference>
<gene>
    <name evidence="1" type="ORF">QE399_003875</name>
</gene>
<reference evidence="1 2" key="1">
    <citation type="submission" date="2023-08" db="EMBL/GenBank/DDBJ databases">
        <title>Functional and genomic diversity of the sorghum phyllosphere microbiome.</title>
        <authorList>
            <person name="Shade A."/>
        </authorList>
    </citation>
    <scope>NUCLEOTIDE SEQUENCE [LARGE SCALE GENOMIC DNA]</scope>
    <source>
        <strain evidence="1 2">SORGH_AS_0335</strain>
    </source>
</reference>
<proteinExistence type="predicted"/>
<evidence type="ECO:0000313" key="1">
    <source>
        <dbReference type="EMBL" id="MDR6216186.1"/>
    </source>
</evidence>
<sequence length="124" mass="13479">MGQEQPKRMDAFRLVSFEGPAPVLREKLSAVNGYVVVDGHHASKHYKNAIQLQTPSGDVINLDFRDEGALAVVTHVFGQDSGPSPAVADDESVKFANAVRQQYPDGEIEDIVEMSNADRGIRSA</sequence>